<keyword evidence="4" id="KW-1185">Reference proteome</keyword>
<evidence type="ECO:0000259" key="2">
    <source>
        <dbReference type="Pfam" id="PF00582"/>
    </source>
</evidence>
<proteinExistence type="inferred from homology"/>
<gene>
    <name evidence="3" type="ORF">GCM10023314_12180</name>
</gene>
<dbReference type="PRINTS" id="PR01438">
    <property type="entry name" value="UNVRSLSTRESS"/>
</dbReference>
<sequence length="278" mass="32154">MKRKILLPTDFSDNAWNATVYALKLYADEECTFYFLNSLTIIGAPFEDFSDKLLKTMEENAMKELLALKDLAETSDANANHDFDVILSKDDLSRAIKNAVKKHKIHLVIMGTKGATGSKKFFFGSNTVRVIKNITNCPVLVVPEEYDFIVPTQIAFPTDYNRFYSIEELRPLMQLADMYDSKIRIVYINVKEDEELSDTQEYNLTVLKSYLNKFDFSLHWMPKYAKKEMEINDFIEELGIDILAMVKYKHSLMEKITKEPVIKKIGFNPKVPFLVIPE</sequence>
<protein>
    <recommendedName>
        <fullName evidence="2">UspA domain-containing protein</fullName>
    </recommendedName>
</protein>
<dbReference type="InterPro" id="IPR006016">
    <property type="entry name" value="UspA"/>
</dbReference>
<dbReference type="SUPFAM" id="SSF52402">
    <property type="entry name" value="Adenine nucleotide alpha hydrolases-like"/>
    <property type="match status" value="2"/>
</dbReference>
<dbReference type="EMBL" id="BAABJJ010000013">
    <property type="protein sequence ID" value="GAA4940867.1"/>
    <property type="molecule type" value="Genomic_DNA"/>
</dbReference>
<name>A0ABP9GEY7_9FLAO</name>
<dbReference type="Pfam" id="PF00582">
    <property type="entry name" value="Usp"/>
    <property type="match status" value="1"/>
</dbReference>
<dbReference type="Gene3D" id="3.40.50.12370">
    <property type="match status" value="1"/>
</dbReference>
<organism evidence="3 4">
    <name type="scientific">Algibacter agarivorans</name>
    <dbReference type="NCBI Taxonomy" id="1109741"/>
    <lineage>
        <taxon>Bacteria</taxon>
        <taxon>Pseudomonadati</taxon>
        <taxon>Bacteroidota</taxon>
        <taxon>Flavobacteriia</taxon>
        <taxon>Flavobacteriales</taxon>
        <taxon>Flavobacteriaceae</taxon>
        <taxon>Algibacter</taxon>
    </lineage>
</organism>
<dbReference type="InterPro" id="IPR006015">
    <property type="entry name" value="Universal_stress_UspA"/>
</dbReference>
<evidence type="ECO:0000256" key="1">
    <source>
        <dbReference type="ARBA" id="ARBA00008791"/>
    </source>
</evidence>
<feature type="domain" description="UspA" evidence="2">
    <location>
        <begin position="2"/>
        <end position="143"/>
    </location>
</feature>
<dbReference type="CDD" id="cd00293">
    <property type="entry name" value="USP-like"/>
    <property type="match status" value="1"/>
</dbReference>
<dbReference type="RefSeq" id="WP_345190820.1">
    <property type="nucleotide sequence ID" value="NZ_BAABJJ010000013.1"/>
</dbReference>
<reference evidence="4" key="1">
    <citation type="journal article" date="2019" name="Int. J. Syst. Evol. Microbiol.">
        <title>The Global Catalogue of Microorganisms (GCM) 10K type strain sequencing project: providing services to taxonomists for standard genome sequencing and annotation.</title>
        <authorList>
            <consortium name="The Broad Institute Genomics Platform"/>
            <consortium name="The Broad Institute Genome Sequencing Center for Infectious Disease"/>
            <person name="Wu L."/>
            <person name="Ma J."/>
        </authorList>
    </citation>
    <scope>NUCLEOTIDE SEQUENCE [LARGE SCALE GENOMIC DNA]</scope>
    <source>
        <strain evidence="4">JCM 18285</strain>
    </source>
</reference>
<dbReference type="Proteomes" id="UP001501302">
    <property type="component" value="Unassembled WGS sequence"/>
</dbReference>
<evidence type="ECO:0000313" key="4">
    <source>
        <dbReference type="Proteomes" id="UP001501302"/>
    </source>
</evidence>
<dbReference type="PANTHER" id="PTHR46268">
    <property type="entry name" value="STRESS RESPONSE PROTEIN NHAX"/>
    <property type="match status" value="1"/>
</dbReference>
<accession>A0ABP9GEY7</accession>
<evidence type="ECO:0000313" key="3">
    <source>
        <dbReference type="EMBL" id="GAA4940867.1"/>
    </source>
</evidence>
<comment type="similarity">
    <text evidence="1">Belongs to the universal stress protein A family.</text>
</comment>
<dbReference type="PANTHER" id="PTHR46268:SF6">
    <property type="entry name" value="UNIVERSAL STRESS PROTEIN UP12"/>
    <property type="match status" value="1"/>
</dbReference>
<comment type="caution">
    <text evidence="3">The sequence shown here is derived from an EMBL/GenBank/DDBJ whole genome shotgun (WGS) entry which is preliminary data.</text>
</comment>